<keyword evidence="1" id="KW-0812">Transmembrane</keyword>
<gene>
    <name evidence="2" type="ORF">SBA_ch1_32690</name>
</gene>
<evidence type="ECO:0000313" key="3">
    <source>
        <dbReference type="Proteomes" id="UP001059971"/>
    </source>
</evidence>
<sequence>MATSRSVTIIGVILLLWGLMGIAAFTMQYTMDVHELARTDPASARAFALMPAWVWIVYAIAVATGTLGAIALLLRKAIAPFLCLISLVCVIAQFGYTFLGTNLLAEKGWAVTVPFPALIFAVALFAWLYARSLVAKGVLR</sequence>
<reference evidence="2" key="1">
    <citation type="submission" date="2018-07" db="EMBL/GenBank/DDBJ databases">
        <title>Complete genome sequence of Sphingomonas bisphenolicum strain AO1, a bisphenol A degradative bacterium isolated from Japanese farm field.</title>
        <authorList>
            <person name="Murakami M."/>
            <person name="Koh M."/>
            <person name="Koba S."/>
            <person name="Matsumura Y."/>
        </authorList>
    </citation>
    <scope>NUCLEOTIDE SEQUENCE</scope>
    <source>
        <strain evidence="2">AO1</strain>
    </source>
</reference>
<dbReference type="RefSeq" id="WP_261935204.1">
    <property type="nucleotide sequence ID" value="NZ_AP018817.1"/>
</dbReference>
<keyword evidence="1" id="KW-1133">Transmembrane helix</keyword>
<feature type="transmembrane region" description="Helical" evidence="1">
    <location>
        <begin position="7"/>
        <end position="30"/>
    </location>
</feature>
<organism evidence="2 3">
    <name type="scientific">Sphingomonas bisphenolicum</name>
    <dbReference type="NCBI Taxonomy" id="296544"/>
    <lineage>
        <taxon>Bacteria</taxon>
        <taxon>Pseudomonadati</taxon>
        <taxon>Pseudomonadota</taxon>
        <taxon>Alphaproteobacteria</taxon>
        <taxon>Sphingomonadales</taxon>
        <taxon>Sphingomonadaceae</taxon>
        <taxon>Sphingomonas</taxon>
    </lineage>
</organism>
<feature type="transmembrane region" description="Helical" evidence="1">
    <location>
        <begin position="50"/>
        <end position="74"/>
    </location>
</feature>
<keyword evidence="1" id="KW-0472">Membrane</keyword>
<evidence type="ECO:0000313" key="2">
    <source>
        <dbReference type="EMBL" id="BBF71069.1"/>
    </source>
</evidence>
<feature type="transmembrane region" description="Helical" evidence="1">
    <location>
        <begin position="81"/>
        <end position="99"/>
    </location>
</feature>
<evidence type="ECO:0008006" key="4">
    <source>
        <dbReference type="Google" id="ProtNLM"/>
    </source>
</evidence>
<keyword evidence="3" id="KW-1185">Reference proteome</keyword>
<dbReference type="Proteomes" id="UP001059971">
    <property type="component" value="Chromosome 1"/>
</dbReference>
<accession>A0ABM7G820</accession>
<name>A0ABM7G820_9SPHN</name>
<proteinExistence type="predicted"/>
<dbReference type="EMBL" id="AP018817">
    <property type="protein sequence ID" value="BBF71069.1"/>
    <property type="molecule type" value="Genomic_DNA"/>
</dbReference>
<evidence type="ECO:0000256" key="1">
    <source>
        <dbReference type="SAM" id="Phobius"/>
    </source>
</evidence>
<feature type="transmembrane region" description="Helical" evidence="1">
    <location>
        <begin position="111"/>
        <end position="130"/>
    </location>
</feature>
<protein>
    <recommendedName>
        <fullName evidence="4">Sugar transporter</fullName>
    </recommendedName>
</protein>